<keyword evidence="10" id="KW-1185">Reference proteome</keyword>
<dbReference type="VEuPathDB" id="PlasmoDB:PRELSG_0731400"/>
<dbReference type="InterPro" id="IPR042241">
    <property type="entry name" value="GCP_C_sf"/>
</dbReference>
<feature type="domain" description="Gamma tubulin complex component C-terminal" evidence="7">
    <location>
        <begin position="811"/>
        <end position="1210"/>
    </location>
</feature>
<dbReference type="RefSeq" id="XP_028532554.1">
    <property type="nucleotide sequence ID" value="XM_028676024.1"/>
</dbReference>
<dbReference type="PANTHER" id="PTHR19302:SF14">
    <property type="entry name" value="GAMMA-TUBULIN COMPLEX COMPONENT 3"/>
    <property type="match status" value="1"/>
</dbReference>
<dbReference type="OrthoDB" id="5860513at2759"/>
<dbReference type="Pfam" id="PF04130">
    <property type="entry name" value="GCP_C_terminal"/>
    <property type="match status" value="1"/>
</dbReference>
<sequence>MNLNSNMNINNLTSTNMLNSNGINRNLVNMNNINKITKNTIENGNTYTHKENYSNKININEDVMNYNKNNEYNIRKQNEPKEMRNKNANNFEENLKKKEENFKSITHFAKYLFFIAKKIACTNSNNSNNQYLDDELQKSLVKHLIYKLNKILSSLINFNVLQYNENENIKQEIEYLCLKNSNITLNKIRIMLKKLDESNINYKYILHILLKLKAYEDENRNNEYINNNDPVSHFNVNNNFQNENEKKRNSLNDDSLSLKKKYVNENLKSINKNVIIDENINHSNKNTSFTSENINYINKNNIESREEYGKSRLANKNENGYSLALQNEKIKNESLHNRENVKKDMHEMKNKNENIIHHKNNLVNKSLYANIILNNKFHNLDIEENFILRDLIYPLQGINGEYIKFNKKENIFCVYNRKVSIGTHHLINNISNVGILFRKIKKYVNVSNNDSKKISIYDDNNSDLSNYEISSNDNSNINNNNNYINENVENDFENKKLICPDKNLSKNQIIKNKKNISVVKKGSLVIDALYQIIREYINEYYKLLSYIESDINEHIHKNTVYIGIKKLYILLQESYKILRVLVNVIDESLRNIGCNFLSFLYSKSQTYDYEEQKIYKKILQKCIKPINEILKKWIEKGILKDKYSETFISTNNNVSSEEIWLHKFYLNYNNIPLFLSVNTAKKILLTGKSVYLINFFGNSKNIGDNEYSNNNNSNIMNTMSSIKIHINQRNGILSNNSTNNNIISNKALKNINNQNNNVLDNYSSSEEENIMDIFSVNDINIYIDNIDYYIKKISDKKNKKLISILIKKYDLYDHFKAFRHFLLLVDGDLFETIFDNMKTDLYMNAEELKRHYLNSKLDLCVKSSSIFTSNQNIIKKLTIEKFNIKRGDIGWDVLVFDFLVEKPLDIIFTKKIKNIYKSINVLLIKLKKILCELSNMWYLFTHLFKIINLVYYNSVFTYCNIIRNEMFHFIQNILSYFYYDVIDTNWQEFKKKIFSCNDLDELIQAHYNYVTQIQYDLFLGSYNDLIATSHNNYSEDESHYLNNSLNTGINDFYNSSNEHHFSCIYNNNDINGNNISKSNKNNIDNETHTCLNKILDIITRFINLTSALISSVCENYAEIKKLTEERKEEKGSFENDIDYINNYINYNIIGEKTIKDIKMLLKYYRNYIYKFICLLLSENKFLYIYSKNSKRDKLYSLRLLASRLDFNLYYVNISKVMESKNSKLNISKQIKMMNK</sequence>
<dbReference type="InterPro" id="IPR040457">
    <property type="entry name" value="GCP_C"/>
</dbReference>
<dbReference type="Proteomes" id="UP000220158">
    <property type="component" value="Chromosome 7"/>
</dbReference>
<protein>
    <submittedName>
        <fullName evidence="9">Gamma-tubulin complex component, putative</fullName>
    </submittedName>
</protein>
<keyword evidence="4" id="KW-0493">Microtubule</keyword>
<evidence type="ECO:0000313" key="9">
    <source>
        <dbReference type="EMBL" id="CRG99549.1"/>
    </source>
</evidence>
<dbReference type="Gene3D" id="1.20.120.1900">
    <property type="entry name" value="Gamma-tubulin complex, C-terminal domain"/>
    <property type="match status" value="1"/>
</dbReference>
<dbReference type="GO" id="GO:0000930">
    <property type="term" value="C:gamma-tubulin complex"/>
    <property type="evidence" value="ECO:0007669"/>
    <property type="project" value="TreeGrafter"/>
</dbReference>
<evidence type="ECO:0000259" key="7">
    <source>
        <dbReference type="Pfam" id="PF04130"/>
    </source>
</evidence>
<reference evidence="9 10" key="1">
    <citation type="submission" date="2015-04" db="EMBL/GenBank/DDBJ databases">
        <authorList>
            <consortium name="Pathogen Informatics"/>
        </authorList>
    </citation>
    <scope>NUCLEOTIDE SEQUENCE [LARGE SCALE GENOMIC DNA]</scope>
    <source>
        <strain evidence="9 10">SGS1</strain>
    </source>
</reference>
<dbReference type="GO" id="GO:0000278">
    <property type="term" value="P:mitotic cell cycle"/>
    <property type="evidence" value="ECO:0007669"/>
    <property type="project" value="TreeGrafter"/>
</dbReference>
<gene>
    <name evidence="9" type="ORF">PRELSG_0731400</name>
</gene>
<dbReference type="GO" id="GO:0031122">
    <property type="term" value="P:cytoplasmic microtubule organization"/>
    <property type="evidence" value="ECO:0007669"/>
    <property type="project" value="TreeGrafter"/>
</dbReference>
<dbReference type="OMA" id="HFAKYLF"/>
<feature type="compositionally biased region" description="Low complexity" evidence="6">
    <location>
        <begin position="226"/>
        <end position="242"/>
    </location>
</feature>
<dbReference type="InterPro" id="IPR007259">
    <property type="entry name" value="GCP"/>
</dbReference>
<dbReference type="GeneID" id="39735651"/>
<keyword evidence="3" id="KW-0963">Cytoplasm</keyword>
<dbReference type="GO" id="GO:0051011">
    <property type="term" value="F:microtubule minus-end binding"/>
    <property type="evidence" value="ECO:0007669"/>
    <property type="project" value="TreeGrafter"/>
</dbReference>
<evidence type="ECO:0000256" key="1">
    <source>
        <dbReference type="ARBA" id="ARBA00004245"/>
    </source>
</evidence>
<dbReference type="PANTHER" id="PTHR19302">
    <property type="entry name" value="GAMMA TUBULIN COMPLEX PROTEIN"/>
    <property type="match status" value="1"/>
</dbReference>
<feature type="region of interest" description="Disordered" evidence="6">
    <location>
        <begin position="226"/>
        <end position="252"/>
    </location>
</feature>
<comment type="subcellular location">
    <subcellularLocation>
        <location evidence="1">Cytoplasm</location>
        <location evidence="1">Cytoskeleton</location>
    </subcellularLocation>
</comment>
<evidence type="ECO:0000256" key="3">
    <source>
        <dbReference type="ARBA" id="ARBA00022490"/>
    </source>
</evidence>
<dbReference type="GO" id="GO:0000922">
    <property type="term" value="C:spindle pole"/>
    <property type="evidence" value="ECO:0007669"/>
    <property type="project" value="InterPro"/>
</dbReference>
<dbReference type="KEGG" id="prel:PRELSG_0731400"/>
<evidence type="ECO:0000256" key="6">
    <source>
        <dbReference type="SAM" id="MobiDB-lite"/>
    </source>
</evidence>
<accession>A0A1J1H7I5</accession>
<dbReference type="InterPro" id="IPR041470">
    <property type="entry name" value="GCP_N"/>
</dbReference>
<dbReference type="GO" id="GO:0005874">
    <property type="term" value="C:microtubule"/>
    <property type="evidence" value="ECO:0007669"/>
    <property type="project" value="UniProtKB-KW"/>
</dbReference>
<feature type="domain" description="Gamma tubulin complex component protein N-terminal" evidence="8">
    <location>
        <begin position="519"/>
        <end position="739"/>
    </location>
</feature>
<keyword evidence="5" id="KW-0206">Cytoskeleton</keyword>
<evidence type="ECO:0000256" key="5">
    <source>
        <dbReference type="ARBA" id="ARBA00023212"/>
    </source>
</evidence>
<comment type="similarity">
    <text evidence="2">Belongs to the TUBGCP family.</text>
</comment>
<evidence type="ECO:0000256" key="4">
    <source>
        <dbReference type="ARBA" id="ARBA00022701"/>
    </source>
</evidence>
<evidence type="ECO:0000313" key="10">
    <source>
        <dbReference type="Proteomes" id="UP000220158"/>
    </source>
</evidence>
<dbReference type="GO" id="GO:0051321">
    <property type="term" value="P:meiotic cell cycle"/>
    <property type="evidence" value="ECO:0007669"/>
    <property type="project" value="TreeGrafter"/>
</dbReference>
<feature type="domain" description="Gamma tubulin complex component protein N-terminal" evidence="8">
    <location>
        <begin position="388"/>
        <end position="447"/>
    </location>
</feature>
<dbReference type="Pfam" id="PF17681">
    <property type="entry name" value="GCP_N_terminal"/>
    <property type="match status" value="2"/>
</dbReference>
<dbReference type="AlphaFoldDB" id="A0A1J1H7I5"/>
<evidence type="ECO:0000256" key="2">
    <source>
        <dbReference type="ARBA" id="ARBA00010337"/>
    </source>
</evidence>
<proteinExistence type="inferred from homology"/>
<dbReference type="GO" id="GO:0043015">
    <property type="term" value="F:gamma-tubulin binding"/>
    <property type="evidence" value="ECO:0007669"/>
    <property type="project" value="InterPro"/>
</dbReference>
<dbReference type="GO" id="GO:0007020">
    <property type="term" value="P:microtubule nucleation"/>
    <property type="evidence" value="ECO:0007669"/>
    <property type="project" value="InterPro"/>
</dbReference>
<evidence type="ECO:0000259" key="8">
    <source>
        <dbReference type="Pfam" id="PF17681"/>
    </source>
</evidence>
<dbReference type="GO" id="GO:0051225">
    <property type="term" value="P:spindle assembly"/>
    <property type="evidence" value="ECO:0007669"/>
    <property type="project" value="TreeGrafter"/>
</dbReference>
<name>A0A1J1H7I5_PLARL</name>
<organism evidence="9 10">
    <name type="scientific">Plasmodium relictum</name>
    <dbReference type="NCBI Taxonomy" id="85471"/>
    <lineage>
        <taxon>Eukaryota</taxon>
        <taxon>Sar</taxon>
        <taxon>Alveolata</taxon>
        <taxon>Apicomplexa</taxon>
        <taxon>Aconoidasida</taxon>
        <taxon>Haemosporida</taxon>
        <taxon>Plasmodiidae</taxon>
        <taxon>Plasmodium</taxon>
        <taxon>Plasmodium (Haemamoeba)</taxon>
    </lineage>
</organism>
<dbReference type="EMBL" id="LN835302">
    <property type="protein sequence ID" value="CRG99549.1"/>
    <property type="molecule type" value="Genomic_DNA"/>
</dbReference>